<keyword evidence="4" id="KW-1185">Reference proteome</keyword>
<protein>
    <submittedName>
        <fullName evidence="3">Outer membrane protein TolC</fullName>
    </submittedName>
</protein>
<dbReference type="Proteomes" id="UP000275394">
    <property type="component" value="Unassembled WGS sequence"/>
</dbReference>
<evidence type="ECO:0000256" key="1">
    <source>
        <dbReference type="ARBA" id="ARBA00007613"/>
    </source>
</evidence>
<evidence type="ECO:0000313" key="4">
    <source>
        <dbReference type="Proteomes" id="UP000275394"/>
    </source>
</evidence>
<dbReference type="SUPFAM" id="SSF56954">
    <property type="entry name" value="Outer membrane efflux proteins (OEP)"/>
    <property type="match status" value="1"/>
</dbReference>
<dbReference type="Gene3D" id="1.20.1600.10">
    <property type="entry name" value="Outer membrane efflux proteins (OEP)"/>
    <property type="match status" value="1"/>
</dbReference>
<sequence length="547" mass="61382">MNKPFRPHTLAATIALLLATAPGCTLLGPDYITQNPAQLPSEWQQEDSEQSYQQTQQWWQQFDDDTLNRLVGLAHQQNLSLESAGLNIVQARAALGFSDALQYPQRQALSGNGAYGYQNKTDYTSVNLGLDMGWEIDIWGKYARGIESAEANLYANMASYDQVMITITAEVVRNYINYRTYQERVLLSQQNIKIQQRITEITQVQFDSGDVSELDVQQAKTQLYATLSTLPALEIAQIKARNALAALLAMLPEQVDALLQQGHEPLNLQQRMAATNNANIKALDDYDARSIIPSVEEMSTQIDANLLSRRPDIQIAQMQAKAQSARIGATEAELYPSFSLFGSLGVSQVVPDGGSYSLSEAVYANIGPAFNWNIFQYGRIKNQVRVQDALFQASLTHYNQTVLDAVVEVDNAVEAYQRLNQQLQYNRASVEASVRAFNISMRQYENGLVSYQRLLSTVEKMTRNEDNYAQIKGNIAGQVVQLYKALGGGWQLENGQPLLNDDTVEQMNKRTDWGDMLTQPIDRQHYDQELKQRQADREIKRGDANDA</sequence>
<keyword evidence="2" id="KW-0732">Signal</keyword>
<dbReference type="RefSeq" id="WP_123713124.1">
    <property type="nucleotide sequence ID" value="NZ_RKHR01000005.1"/>
</dbReference>
<accession>A0A3N2DK10</accession>
<comment type="similarity">
    <text evidence="1">Belongs to the outer membrane factor (OMF) (TC 1.B.17) family.</text>
</comment>
<dbReference type="Pfam" id="PF02321">
    <property type="entry name" value="OEP"/>
    <property type="match status" value="2"/>
</dbReference>
<gene>
    <name evidence="3" type="ORF">EDC56_2777</name>
</gene>
<dbReference type="PANTHER" id="PTHR30203:SF31">
    <property type="entry name" value="RND EFFLUX SYSTEM, OUTER MEMBRANE LIPOPROTEIN, NODT"/>
    <property type="match status" value="1"/>
</dbReference>
<dbReference type="PANTHER" id="PTHR30203">
    <property type="entry name" value="OUTER MEMBRANE CATION EFFLUX PROTEIN"/>
    <property type="match status" value="1"/>
</dbReference>
<dbReference type="InterPro" id="IPR010131">
    <property type="entry name" value="MdtP/NodT-like"/>
</dbReference>
<comment type="caution">
    <text evidence="3">The sequence shown here is derived from an EMBL/GenBank/DDBJ whole genome shotgun (WGS) entry which is preliminary data.</text>
</comment>
<dbReference type="OrthoDB" id="9770517at2"/>
<feature type="signal peptide" evidence="2">
    <location>
        <begin position="1"/>
        <end position="27"/>
    </location>
</feature>
<evidence type="ECO:0000313" key="3">
    <source>
        <dbReference type="EMBL" id="ROS00141.1"/>
    </source>
</evidence>
<dbReference type="Gene3D" id="2.20.200.10">
    <property type="entry name" value="Outer membrane efflux proteins (OEP)"/>
    <property type="match status" value="1"/>
</dbReference>
<proteinExistence type="inferred from homology"/>
<reference evidence="3 4" key="1">
    <citation type="submission" date="2018-11" db="EMBL/GenBank/DDBJ databases">
        <title>Genomic Encyclopedia of Type Strains, Phase IV (KMG-IV): sequencing the most valuable type-strain genomes for metagenomic binning, comparative biology and taxonomic classification.</title>
        <authorList>
            <person name="Goeker M."/>
        </authorList>
    </citation>
    <scope>NUCLEOTIDE SEQUENCE [LARGE SCALE GENOMIC DNA]</scope>
    <source>
        <strain evidence="3 4">DSM 100316</strain>
    </source>
</reference>
<name>A0A3N2DK10_9GAMM</name>
<evidence type="ECO:0000256" key="2">
    <source>
        <dbReference type="SAM" id="SignalP"/>
    </source>
</evidence>
<dbReference type="GO" id="GO:0015562">
    <property type="term" value="F:efflux transmembrane transporter activity"/>
    <property type="evidence" value="ECO:0007669"/>
    <property type="project" value="InterPro"/>
</dbReference>
<organism evidence="3 4">
    <name type="scientific">Sinobacterium caligoides</name>
    <dbReference type="NCBI Taxonomy" id="933926"/>
    <lineage>
        <taxon>Bacteria</taxon>
        <taxon>Pseudomonadati</taxon>
        <taxon>Pseudomonadota</taxon>
        <taxon>Gammaproteobacteria</taxon>
        <taxon>Cellvibrionales</taxon>
        <taxon>Spongiibacteraceae</taxon>
        <taxon>Sinobacterium</taxon>
    </lineage>
</organism>
<feature type="chain" id="PRO_5018031592" evidence="2">
    <location>
        <begin position="28"/>
        <end position="547"/>
    </location>
</feature>
<dbReference type="InterPro" id="IPR003423">
    <property type="entry name" value="OMP_efflux"/>
</dbReference>
<dbReference type="EMBL" id="RKHR01000005">
    <property type="protein sequence ID" value="ROS00141.1"/>
    <property type="molecule type" value="Genomic_DNA"/>
</dbReference>
<dbReference type="AlphaFoldDB" id="A0A3N2DK10"/>